<feature type="signal peptide" evidence="1">
    <location>
        <begin position="1"/>
        <end position="16"/>
    </location>
</feature>
<dbReference type="InParanoid" id="A0A024GKV4"/>
<protein>
    <recommendedName>
        <fullName evidence="4">Secreted protein</fullName>
    </recommendedName>
</protein>
<evidence type="ECO:0008006" key="4">
    <source>
        <dbReference type="Google" id="ProtNLM"/>
    </source>
</evidence>
<dbReference type="Proteomes" id="UP000053237">
    <property type="component" value="Unassembled WGS sequence"/>
</dbReference>
<evidence type="ECO:0000313" key="3">
    <source>
        <dbReference type="Proteomes" id="UP000053237"/>
    </source>
</evidence>
<accession>A0A024GKV4</accession>
<sequence length="87" mass="10035">MATTWMILSIITSVRMQQSSYKVSTRCPIESSNYRLQIFTHPHLCATSLQNCITPRRRFVSSSSAIQYAVLTRMLLFPFDLKRAMTT</sequence>
<proteinExistence type="predicted"/>
<organism evidence="2 3">
    <name type="scientific">Albugo candida</name>
    <dbReference type="NCBI Taxonomy" id="65357"/>
    <lineage>
        <taxon>Eukaryota</taxon>
        <taxon>Sar</taxon>
        <taxon>Stramenopiles</taxon>
        <taxon>Oomycota</taxon>
        <taxon>Peronosporomycetes</taxon>
        <taxon>Albuginales</taxon>
        <taxon>Albuginaceae</taxon>
        <taxon>Albugo</taxon>
    </lineage>
</organism>
<evidence type="ECO:0000313" key="2">
    <source>
        <dbReference type="EMBL" id="CCI47506.1"/>
    </source>
</evidence>
<comment type="caution">
    <text evidence="2">The sequence shown here is derived from an EMBL/GenBank/DDBJ whole genome shotgun (WGS) entry which is preliminary data.</text>
</comment>
<dbReference type="EMBL" id="CAIX01000173">
    <property type="protein sequence ID" value="CCI47506.1"/>
    <property type="molecule type" value="Genomic_DNA"/>
</dbReference>
<evidence type="ECO:0000256" key="1">
    <source>
        <dbReference type="SAM" id="SignalP"/>
    </source>
</evidence>
<keyword evidence="1" id="KW-0732">Signal</keyword>
<name>A0A024GKV4_9STRA</name>
<dbReference type="AlphaFoldDB" id="A0A024GKV4"/>
<feature type="chain" id="PRO_5001529570" description="Secreted protein" evidence="1">
    <location>
        <begin position="17"/>
        <end position="87"/>
    </location>
</feature>
<reference evidence="2 3" key="1">
    <citation type="submission" date="2012-05" db="EMBL/GenBank/DDBJ databases">
        <title>Recombination and specialization in a pathogen metapopulation.</title>
        <authorList>
            <person name="Gardiner A."/>
            <person name="Kemen E."/>
            <person name="Schultz-Larsen T."/>
            <person name="MacLean D."/>
            <person name="Van Oosterhout C."/>
            <person name="Jones J.D.G."/>
        </authorList>
    </citation>
    <scope>NUCLEOTIDE SEQUENCE [LARGE SCALE GENOMIC DNA]</scope>
    <source>
        <strain evidence="2 3">Ac Nc2</strain>
    </source>
</reference>
<keyword evidence="3" id="KW-1185">Reference proteome</keyword>
<gene>
    <name evidence="2" type="ORF">BN9_085130</name>
</gene>